<feature type="transmembrane region" description="Helical" evidence="2">
    <location>
        <begin position="244"/>
        <end position="264"/>
    </location>
</feature>
<organism evidence="5 6">
    <name type="scientific">Linnemannia gamsii</name>
    <dbReference type="NCBI Taxonomy" id="64522"/>
    <lineage>
        <taxon>Eukaryota</taxon>
        <taxon>Fungi</taxon>
        <taxon>Fungi incertae sedis</taxon>
        <taxon>Mucoromycota</taxon>
        <taxon>Mortierellomycotina</taxon>
        <taxon>Mortierellomycetes</taxon>
        <taxon>Mortierellales</taxon>
        <taxon>Mortierellaceae</taxon>
        <taxon>Linnemannia</taxon>
    </lineage>
</organism>
<dbReference type="PANTHER" id="PTHR42028">
    <property type="entry name" value="CHROMOSOME 1, WHOLE GENOME SHOTGUN SEQUENCE"/>
    <property type="match status" value="1"/>
</dbReference>
<evidence type="ECO:0000256" key="3">
    <source>
        <dbReference type="SAM" id="SignalP"/>
    </source>
</evidence>
<feature type="signal peptide" evidence="3">
    <location>
        <begin position="1"/>
        <end position="36"/>
    </location>
</feature>
<evidence type="ECO:0000313" key="6">
    <source>
        <dbReference type="Proteomes" id="UP001194696"/>
    </source>
</evidence>
<evidence type="ECO:0000313" key="5">
    <source>
        <dbReference type="EMBL" id="KAG0287567.1"/>
    </source>
</evidence>
<comment type="caution">
    <text evidence="5">The sequence shown here is derived from an EMBL/GenBank/DDBJ whole genome shotgun (WGS) entry which is preliminary data.</text>
</comment>
<keyword evidence="2" id="KW-0812">Transmembrane</keyword>
<feature type="region of interest" description="Disordered" evidence="1">
    <location>
        <begin position="42"/>
        <end position="104"/>
    </location>
</feature>
<keyword evidence="2" id="KW-1133">Transmembrane helix</keyword>
<evidence type="ECO:0000256" key="1">
    <source>
        <dbReference type="SAM" id="MobiDB-lite"/>
    </source>
</evidence>
<evidence type="ECO:0000256" key="2">
    <source>
        <dbReference type="SAM" id="Phobius"/>
    </source>
</evidence>
<feature type="compositionally biased region" description="Polar residues" evidence="1">
    <location>
        <begin position="42"/>
        <end position="79"/>
    </location>
</feature>
<gene>
    <name evidence="5" type="ORF">BGZ96_008530</name>
</gene>
<feature type="domain" description="DUF7137" evidence="4">
    <location>
        <begin position="95"/>
        <end position="225"/>
    </location>
</feature>
<keyword evidence="3" id="KW-0732">Signal</keyword>
<dbReference type="InterPro" id="IPR055561">
    <property type="entry name" value="DUF7137"/>
</dbReference>
<evidence type="ECO:0000259" key="4">
    <source>
        <dbReference type="Pfam" id="PF23585"/>
    </source>
</evidence>
<keyword evidence="6" id="KW-1185">Reference proteome</keyword>
<keyword evidence="2" id="KW-0472">Membrane</keyword>
<dbReference type="PANTHER" id="PTHR42028:SF1">
    <property type="entry name" value="YALI0E30657P"/>
    <property type="match status" value="1"/>
</dbReference>
<accession>A0ABQ7JZ45</accession>
<name>A0ABQ7JZ45_9FUNG</name>
<sequence length="265" mass="27937">MIMTRSDPPHTTKALTRALLMALFGLLCLSNVFVHGQVTTPLPATTGTGSVPGTQTGSVPGTQTGSATGSVSLPATGTASLPVASPAPSRSPMDPLSSLSMDQPKASMDNPPLFPLGVDLTFSWSYDQYLKLQPVNITIQAIPSKDPKTFLTIANAIPGNVKNYTWPAAQQLNQTNPISTDWYTLRIYDGGVGLYGVLPQGGYLTTYSGLKFGLYRPSTYVPGAQMNPPLSGTYQFAPVPNSNAVKTVVSVATLAIVFMVSVLLL</sequence>
<proteinExistence type="predicted"/>
<dbReference type="Pfam" id="PF23585">
    <property type="entry name" value="DUF7137"/>
    <property type="match status" value="1"/>
</dbReference>
<dbReference type="Proteomes" id="UP001194696">
    <property type="component" value="Unassembled WGS sequence"/>
</dbReference>
<protein>
    <recommendedName>
        <fullName evidence="4">DUF7137 domain-containing protein</fullName>
    </recommendedName>
</protein>
<dbReference type="EMBL" id="JAAAIM010000480">
    <property type="protein sequence ID" value="KAG0287567.1"/>
    <property type="molecule type" value="Genomic_DNA"/>
</dbReference>
<feature type="chain" id="PRO_5046024899" description="DUF7137 domain-containing protein" evidence="3">
    <location>
        <begin position="37"/>
        <end position="265"/>
    </location>
</feature>
<reference evidence="5 6" key="1">
    <citation type="journal article" date="2020" name="Fungal Divers.">
        <title>Resolving the Mortierellaceae phylogeny through synthesis of multi-gene phylogenetics and phylogenomics.</title>
        <authorList>
            <person name="Vandepol N."/>
            <person name="Liber J."/>
            <person name="Desiro A."/>
            <person name="Na H."/>
            <person name="Kennedy M."/>
            <person name="Barry K."/>
            <person name="Grigoriev I.V."/>
            <person name="Miller A.N."/>
            <person name="O'Donnell K."/>
            <person name="Stajich J.E."/>
            <person name="Bonito G."/>
        </authorList>
    </citation>
    <scope>NUCLEOTIDE SEQUENCE [LARGE SCALE GENOMIC DNA]</scope>
    <source>
        <strain evidence="5 6">AD045</strain>
    </source>
</reference>